<dbReference type="Proteomes" id="UP000054144">
    <property type="component" value="Unassembled WGS sequence"/>
</dbReference>
<gene>
    <name evidence="1" type="ORF">FISHEDRAFT_70385</name>
</gene>
<organism evidence="1 2">
    <name type="scientific">Fistulina hepatica ATCC 64428</name>
    <dbReference type="NCBI Taxonomy" id="1128425"/>
    <lineage>
        <taxon>Eukaryota</taxon>
        <taxon>Fungi</taxon>
        <taxon>Dikarya</taxon>
        <taxon>Basidiomycota</taxon>
        <taxon>Agaricomycotina</taxon>
        <taxon>Agaricomycetes</taxon>
        <taxon>Agaricomycetidae</taxon>
        <taxon>Agaricales</taxon>
        <taxon>Fistulinaceae</taxon>
        <taxon>Fistulina</taxon>
    </lineage>
</organism>
<accession>A0A0D7AM80</accession>
<name>A0A0D7AM80_9AGAR</name>
<evidence type="ECO:0000313" key="1">
    <source>
        <dbReference type="EMBL" id="KIY51888.1"/>
    </source>
</evidence>
<keyword evidence="2" id="KW-1185">Reference proteome</keyword>
<dbReference type="EMBL" id="KN881647">
    <property type="protein sequence ID" value="KIY51888.1"/>
    <property type="molecule type" value="Genomic_DNA"/>
</dbReference>
<reference evidence="1 2" key="1">
    <citation type="journal article" date="2015" name="Fungal Genet. Biol.">
        <title>Evolution of novel wood decay mechanisms in Agaricales revealed by the genome sequences of Fistulina hepatica and Cylindrobasidium torrendii.</title>
        <authorList>
            <person name="Floudas D."/>
            <person name="Held B.W."/>
            <person name="Riley R."/>
            <person name="Nagy L.G."/>
            <person name="Koehler G."/>
            <person name="Ransdell A.S."/>
            <person name="Younus H."/>
            <person name="Chow J."/>
            <person name="Chiniquy J."/>
            <person name="Lipzen A."/>
            <person name="Tritt A."/>
            <person name="Sun H."/>
            <person name="Haridas S."/>
            <person name="LaButti K."/>
            <person name="Ohm R.A."/>
            <person name="Kues U."/>
            <person name="Blanchette R.A."/>
            <person name="Grigoriev I.V."/>
            <person name="Minto R.E."/>
            <person name="Hibbett D.S."/>
        </authorList>
    </citation>
    <scope>NUCLEOTIDE SEQUENCE [LARGE SCALE GENOMIC DNA]</scope>
    <source>
        <strain evidence="1 2">ATCC 64428</strain>
    </source>
</reference>
<protein>
    <recommendedName>
        <fullName evidence="3">HNH nuclease domain-containing protein</fullName>
    </recommendedName>
</protein>
<dbReference type="OrthoDB" id="2142759at2759"/>
<evidence type="ECO:0008006" key="3">
    <source>
        <dbReference type="Google" id="ProtNLM"/>
    </source>
</evidence>
<dbReference type="AlphaFoldDB" id="A0A0D7AM80"/>
<sequence>MAATGPVLDRNDGTSLAPGHYALFAAGNTGALRPIRVTVCPEQPRRRSYSINYTFTPHSKIFTARVRARDMRCCFTGETVVPLEHGGYEFTGFEAAHIFPLSETGEFFRWASTASLLILNVERFDDYSVGVDPDDGYRITDFHKRGGRTVDGRIFYINPAVPATERPSDDLLRDHFRQCILANLNASAKPHSNDRPFDPELDLFNGGFDLSNSFWNSHEGQQQFAAEMRGRLEQVRLQSILERGEKGDTREDTIT</sequence>
<proteinExistence type="predicted"/>
<evidence type="ECO:0000313" key="2">
    <source>
        <dbReference type="Proteomes" id="UP000054144"/>
    </source>
</evidence>